<dbReference type="HAMAP" id="MF_04133">
    <property type="entry name" value="CAPSID_LAMBDA"/>
    <property type="match status" value="1"/>
</dbReference>
<gene>
    <name evidence="1" type="ORF">BES08_07300</name>
</gene>
<evidence type="ECO:0000313" key="2">
    <source>
        <dbReference type="Proteomes" id="UP000094626"/>
    </source>
</evidence>
<reference evidence="2" key="1">
    <citation type="journal article" date="2017" name="J. Biotechnol.">
        <title>Complete genome sequence of Novosphingobium resinovorum SA1, a versatile xenobiotic-degrading bacterium capable of utilizing sulfanilic acid.</title>
        <authorList>
            <person name="Hegedus B."/>
            <person name="Kos P.B."/>
            <person name="Balint B."/>
            <person name="Maroti G."/>
            <person name="Gan H.M."/>
            <person name="Perei K."/>
            <person name="Rakhely G."/>
        </authorList>
    </citation>
    <scope>NUCLEOTIDE SEQUENCE [LARGE SCALE GENOMIC DNA]</scope>
    <source>
        <strain evidence="2">SA1</strain>
    </source>
</reference>
<dbReference type="Gene3D" id="3.30.1930.10">
    <property type="entry name" value="capsid protein of prophage domain"/>
    <property type="match status" value="1"/>
</dbReference>
<dbReference type="InterPro" id="IPR005564">
    <property type="entry name" value="Major_capsid_GpE"/>
</dbReference>
<sequence>MTIYSPAPNAPYQPWSTHKLLGVFRDMRPETWYFGQFFTGGQMRSTDEWIDFEKLPIRSRSLAPFVRPMGRGKGALKDRVQGFRFKPANIVAEDAVDPFRPLSFAPGIDVSALHMNLNNISPMQRKELIKAQMVQEFQQQVMRTWEWMKARAIIDGKVTCNYLDGTSVEVDFQRDTDHTEVLTSGNYWGDSGVSLLDHVQRINDTMVNAEFGGALQRITMGGSVASIVRQDNEILDHMDLNVKGGVHVIDRSIASADKVYKFGELFIGGASGQTVELWVNNEEYTDAAGNRARYLGDNEIVATGSPTSINGWECFGMIVDEDAQYQALPLFPKDFKTGERTKVENISVESAPLFVPINPNATYKATVKAPA</sequence>
<evidence type="ECO:0000313" key="1">
    <source>
        <dbReference type="EMBL" id="AOR76576.1"/>
    </source>
</evidence>
<dbReference type="AlphaFoldDB" id="A0A1D8A3C7"/>
<proteinExistence type="inferred from homology"/>
<evidence type="ECO:0008006" key="3">
    <source>
        <dbReference type="Google" id="ProtNLM"/>
    </source>
</evidence>
<dbReference type="KEGG" id="nre:BES08_07300"/>
<keyword evidence="2" id="KW-1185">Reference proteome</keyword>
<organism evidence="1 2">
    <name type="scientific">Novosphingobium resinovorum</name>
    <dbReference type="NCBI Taxonomy" id="158500"/>
    <lineage>
        <taxon>Bacteria</taxon>
        <taxon>Pseudomonadati</taxon>
        <taxon>Pseudomonadota</taxon>
        <taxon>Alphaproteobacteria</taxon>
        <taxon>Sphingomonadales</taxon>
        <taxon>Sphingomonadaceae</taxon>
        <taxon>Novosphingobium</taxon>
    </lineage>
</organism>
<accession>A0A1D8A3C7</accession>
<dbReference type="Pfam" id="PF03864">
    <property type="entry name" value="Phage_cap_E"/>
    <property type="match status" value="1"/>
</dbReference>
<name>A0A1D8A3C7_9SPHN</name>
<dbReference type="Gene3D" id="3.15.30.10">
    <property type="entry name" value="putative capsid protein of prophage domain like"/>
    <property type="match status" value="1"/>
</dbReference>
<protein>
    <recommendedName>
        <fullName evidence="3">Major capsid protein</fullName>
    </recommendedName>
</protein>
<dbReference type="OrthoDB" id="5449178at2"/>
<dbReference type="RefSeq" id="WP_069707987.1">
    <property type="nucleotide sequence ID" value="NZ_CP017075.1"/>
</dbReference>
<dbReference type="EMBL" id="CP017075">
    <property type="protein sequence ID" value="AOR76576.1"/>
    <property type="molecule type" value="Genomic_DNA"/>
</dbReference>
<dbReference type="Proteomes" id="UP000094626">
    <property type="component" value="Chromosome"/>
</dbReference>